<gene>
    <name evidence="3" type="primary">atzF</name>
    <name evidence="3" type="ORF">DQ400_02620</name>
</gene>
<dbReference type="InterPro" id="IPR053844">
    <property type="entry name" value="AH_C"/>
</dbReference>
<organism evidence="3 4">
    <name type="scientific">Vreelandella sulfidaeris</name>
    <dbReference type="NCBI Taxonomy" id="115553"/>
    <lineage>
        <taxon>Bacteria</taxon>
        <taxon>Pseudomonadati</taxon>
        <taxon>Pseudomonadota</taxon>
        <taxon>Gammaproteobacteria</taxon>
        <taxon>Oceanospirillales</taxon>
        <taxon>Halomonadaceae</taxon>
        <taxon>Vreelandella</taxon>
    </lineage>
</organism>
<dbReference type="EMBL" id="QNTU01000001">
    <property type="protein sequence ID" value="RBI69596.1"/>
    <property type="molecule type" value="Genomic_DNA"/>
</dbReference>
<dbReference type="RefSeq" id="WP_113268240.1">
    <property type="nucleotide sequence ID" value="NZ_QNTU01000001.1"/>
</dbReference>
<feature type="domain" description="Allophanate hydrolase C-terminal" evidence="2">
    <location>
        <begin position="477"/>
        <end position="601"/>
    </location>
</feature>
<name>A0A365TUA4_9GAMM</name>
<dbReference type="InterPro" id="IPR023631">
    <property type="entry name" value="Amidase_dom"/>
</dbReference>
<dbReference type="SUPFAM" id="SSF75304">
    <property type="entry name" value="Amidase signature (AS) enzymes"/>
    <property type="match status" value="1"/>
</dbReference>
<sequence>MRYSLTIESLHTTYQQGNLTPTALIDELLAQADSHGKDSAWITRLNREQLTPYLQRLEGESPETLPLYGIPFAIKDNIDLAGIPTTAGSPAYAYTPTEHAFVVQQLIDAGAIPMGKTNLDQFATGLVGERALEVYGIPANAFDPALIPGGSSSGSAVVTATGMVSFALGTDTAGSGRVPACFHNLYGVKPSLGLLSTRGVVPACATLDTISLFSLTADDATKLLAVTAVYDDQCAWSRQHDFAVHGKRYGKAPAAFRFGVPLETQWQTDAAYTQGMHQAIAELEALGGERVELDCSPLLAAARLLYEGPWVAERYHVIRDLMDSNPEAVHPITFQITQGGATPLAVDAFDARYKLAEYKRQADTLISQVDVMLSPTTVTHPSKAEVAAEPIGVNSRLGTWTNFMNLLDYSALAVPVGFSERNLPVGVTLFGPAFADLSLLSLARGLEARLMLPLGATGIAHPPLSALTTPAQDGTLELVVCGAHLEGLPLNHQLTERGGVLTKATHSAPRYKLFALAGGPPKRPAMVRDANGQAIEVEVWRLPIETLGSFLAGIPAPLGLGQVELADGNWKCGFICTAGALNEGGEAEDITEFGSWRAWCAHQSHSTKNSIA</sequence>
<dbReference type="Gene3D" id="3.10.490.10">
    <property type="entry name" value="Gamma-glutamyl cyclotransferase-like"/>
    <property type="match status" value="1"/>
</dbReference>
<dbReference type="InterPro" id="IPR036928">
    <property type="entry name" value="AS_sf"/>
</dbReference>
<dbReference type="Pfam" id="PF21986">
    <property type="entry name" value="AH_C"/>
    <property type="match status" value="1"/>
</dbReference>
<keyword evidence="3" id="KW-0378">Hydrolase</keyword>
<keyword evidence="4" id="KW-1185">Reference proteome</keyword>
<dbReference type="InterPro" id="IPR000120">
    <property type="entry name" value="Amidase"/>
</dbReference>
<protein>
    <submittedName>
        <fullName evidence="3">Allophanate hydrolase</fullName>
        <ecNumber evidence="3">3.5.1.54</ecNumber>
    </submittedName>
</protein>
<dbReference type="InterPro" id="IPR014085">
    <property type="entry name" value="Allophanate_hydrolase"/>
</dbReference>
<dbReference type="PANTHER" id="PTHR11895:SF169">
    <property type="entry name" value="GLUTAMYL-TRNA(GLN) AMIDOTRANSFERASE"/>
    <property type="match status" value="1"/>
</dbReference>
<comment type="caution">
    <text evidence="3">The sequence shown here is derived from an EMBL/GenBank/DDBJ whole genome shotgun (WGS) entry which is preliminary data.</text>
</comment>
<dbReference type="Gene3D" id="1.20.58.1700">
    <property type="match status" value="1"/>
</dbReference>
<accession>A0A365TUA4</accession>
<dbReference type="NCBIfam" id="TIGR02713">
    <property type="entry name" value="allophanate_hyd"/>
    <property type="match status" value="1"/>
</dbReference>
<dbReference type="AlphaFoldDB" id="A0A365TUA4"/>
<dbReference type="GO" id="GO:0004039">
    <property type="term" value="F:allophanate hydrolase activity"/>
    <property type="evidence" value="ECO:0007669"/>
    <property type="project" value="UniProtKB-EC"/>
</dbReference>
<evidence type="ECO:0000313" key="3">
    <source>
        <dbReference type="EMBL" id="RBI69596.1"/>
    </source>
</evidence>
<proteinExistence type="predicted"/>
<evidence type="ECO:0000259" key="2">
    <source>
        <dbReference type="Pfam" id="PF21986"/>
    </source>
</evidence>
<dbReference type="PANTHER" id="PTHR11895">
    <property type="entry name" value="TRANSAMIDASE"/>
    <property type="match status" value="1"/>
</dbReference>
<dbReference type="OrthoDB" id="8872210at2"/>
<dbReference type="EC" id="3.5.1.54" evidence="3"/>
<reference evidence="4" key="1">
    <citation type="submission" date="2018-06" db="EMBL/GenBank/DDBJ databases">
        <title>Whole genome sequencing of four bacterial strains from South Shetland trench revealing bio-synthetic gene clusters.</title>
        <authorList>
            <person name="Abdel-Mageed W.M."/>
            <person name="Lehri B."/>
            <person name="Jarmusch S."/>
            <person name="Miranda K."/>
            <person name="Goodfellow M."/>
            <person name="Jaspars M."/>
            <person name="Karlyshev A.V."/>
        </authorList>
    </citation>
    <scope>NUCLEOTIDE SEQUENCE [LARGE SCALE GENOMIC DNA]</scope>
    <source>
        <strain evidence="4">SST4</strain>
    </source>
</reference>
<dbReference type="Proteomes" id="UP000252204">
    <property type="component" value="Unassembled WGS sequence"/>
</dbReference>
<dbReference type="NCBIfam" id="NF006043">
    <property type="entry name" value="PRK08186.1"/>
    <property type="match status" value="1"/>
</dbReference>
<evidence type="ECO:0000259" key="1">
    <source>
        <dbReference type="Pfam" id="PF01425"/>
    </source>
</evidence>
<dbReference type="Gene3D" id="3.90.1300.10">
    <property type="entry name" value="Amidase signature (AS) domain"/>
    <property type="match status" value="1"/>
</dbReference>
<feature type="domain" description="Amidase" evidence="1">
    <location>
        <begin position="26"/>
        <end position="440"/>
    </location>
</feature>
<evidence type="ECO:0000313" key="4">
    <source>
        <dbReference type="Proteomes" id="UP000252204"/>
    </source>
</evidence>
<dbReference type="Pfam" id="PF01425">
    <property type="entry name" value="Amidase"/>
    <property type="match status" value="1"/>
</dbReference>